<name>A0A2H9U7I1_9GAMM</name>
<keyword evidence="3" id="KW-1185">Reference proteome</keyword>
<keyword evidence="1" id="KW-0472">Membrane</keyword>
<feature type="transmembrane region" description="Helical" evidence="1">
    <location>
        <begin position="42"/>
        <end position="65"/>
    </location>
</feature>
<evidence type="ECO:0000313" key="3">
    <source>
        <dbReference type="Proteomes" id="UP000235861"/>
    </source>
</evidence>
<comment type="caution">
    <text evidence="2">The sequence shown here is derived from an EMBL/GenBank/DDBJ whole genome shotgun (WGS) entry which is preliminary data.</text>
</comment>
<proteinExistence type="predicted"/>
<accession>A0A2H9U7I1</accession>
<dbReference type="Proteomes" id="UP000235861">
    <property type="component" value="Unassembled WGS sequence"/>
</dbReference>
<keyword evidence="1" id="KW-0812">Transmembrane</keyword>
<evidence type="ECO:0000313" key="2">
    <source>
        <dbReference type="EMBL" id="PJG60007.1"/>
    </source>
</evidence>
<keyword evidence="1" id="KW-1133">Transmembrane helix</keyword>
<reference evidence="2 3" key="1">
    <citation type="submission" date="2017-11" db="EMBL/GenBank/DDBJ databases">
        <title>Draft genome sequence of environmental isolate Aeromonas cavernicola sp. nov. MDC 2508.</title>
        <authorList>
            <person name="Colston S.M."/>
            <person name="Navarro A."/>
            <person name="Martinez-Murcia A.J."/>
            <person name="Graf J."/>
        </authorList>
    </citation>
    <scope>NUCLEOTIDE SEQUENCE [LARGE SCALE GENOMIC DNA]</scope>
    <source>
        <strain evidence="2 3">MDC 2508</strain>
    </source>
</reference>
<feature type="transmembrane region" description="Helical" evidence="1">
    <location>
        <begin position="12"/>
        <end position="30"/>
    </location>
</feature>
<evidence type="ECO:0000256" key="1">
    <source>
        <dbReference type="SAM" id="Phobius"/>
    </source>
</evidence>
<dbReference type="EMBL" id="PGGC01000037">
    <property type="protein sequence ID" value="PJG60007.1"/>
    <property type="molecule type" value="Genomic_DNA"/>
</dbReference>
<organism evidence="2 3">
    <name type="scientific">Aeromonas cavernicola</name>
    <dbReference type="NCBI Taxonomy" id="1006623"/>
    <lineage>
        <taxon>Bacteria</taxon>
        <taxon>Pseudomonadati</taxon>
        <taxon>Pseudomonadota</taxon>
        <taxon>Gammaproteobacteria</taxon>
        <taxon>Aeromonadales</taxon>
        <taxon>Aeromonadaceae</taxon>
        <taxon>Aeromonas</taxon>
    </lineage>
</organism>
<dbReference type="OrthoDB" id="5588979at2"/>
<dbReference type="AlphaFoldDB" id="A0A2H9U7I1"/>
<protein>
    <recommendedName>
        <fullName evidence="4">TLC domain-containing protein</fullName>
    </recommendedName>
</protein>
<dbReference type="RefSeq" id="WP_100292961.1">
    <property type="nucleotide sequence ID" value="NZ_PGGC01000037.1"/>
</dbReference>
<evidence type="ECO:0008006" key="4">
    <source>
        <dbReference type="Google" id="ProtNLM"/>
    </source>
</evidence>
<sequence length="71" mass="8592">MWLFLWRASLLYIFPLLMWGYCRIQGIAFVELDTGVNSHKWLVLAAYLVYVLLWLLANRYLVLFLRQRGRK</sequence>
<gene>
    <name evidence="2" type="ORF">CUC53_04045</name>
</gene>